<accession>A0A544VUJ1</accession>
<dbReference type="InterPro" id="IPR036287">
    <property type="entry name" value="Rv1873-like_sf"/>
</dbReference>
<sequence>MDDPHHLERFVEAQAPVFDTVLDELRNGRKRSHWMWFVFPQLRGLGRTSTAEYYGIASRDEASAYLAHDVLGPRLRQCAQLVSQSGAVSAEALMGHVDALKLWSSTTLFAEVADDDRDFVAVLEKFYGGERDTKTQAMLAGR</sequence>
<organism evidence="1 2">
    <name type="scientific">Mycolicibacterium hodleri</name>
    <dbReference type="NCBI Taxonomy" id="49897"/>
    <lineage>
        <taxon>Bacteria</taxon>
        <taxon>Bacillati</taxon>
        <taxon>Actinomycetota</taxon>
        <taxon>Actinomycetes</taxon>
        <taxon>Mycobacteriales</taxon>
        <taxon>Mycobacteriaceae</taxon>
        <taxon>Mycolicibacterium</taxon>
    </lineage>
</organism>
<dbReference type="AlphaFoldDB" id="A0A544VUJ1"/>
<keyword evidence="2" id="KW-1185">Reference proteome</keyword>
<proteinExistence type="predicted"/>
<dbReference type="Gene3D" id="1.25.40.380">
    <property type="entry name" value="Protein of unknown function DUF1810"/>
    <property type="match status" value="1"/>
</dbReference>
<protein>
    <submittedName>
        <fullName evidence="1">DUF1810 domain-containing protein</fullName>
    </submittedName>
</protein>
<dbReference type="PIRSF" id="PIRSF008546">
    <property type="entry name" value="UCP008546"/>
    <property type="match status" value="1"/>
</dbReference>
<evidence type="ECO:0000313" key="1">
    <source>
        <dbReference type="EMBL" id="TQR83639.1"/>
    </source>
</evidence>
<evidence type="ECO:0000313" key="2">
    <source>
        <dbReference type="Proteomes" id="UP000315759"/>
    </source>
</evidence>
<name>A0A544VUJ1_9MYCO</name>
<gene>
    <name evidence="1" type="ORF">D8S82_25860</name>
</gene>
<reference evidence="1 2" key="1">
    <citation type="submission" date="2018-10" db="EMBL/GenBank/DDBJ databases">
        <title>Draft genome of Mycobacterium hodleri strain B.</title>
        <authorList>
            <person name="Amande T.J."/>
            <person name="Mcgenity T.J."/>
        </authorList>
    </citation>
    <scope>NUCLEOTIDE SEQUENCE [LARGE SCALE GENOMIC DNA]</scope>
    <source>
        <strain evidence="1 2">B</strain>
    </source>
</reference>
<dbReference type="Pfam" id="PF08837">
    <property type="entry name" value="DUF1810"/>
    <property type="match status" value="1"/>
</dbReference>
<dbReference type="EMBL" id="VIFX01000041">
    <property type="protein sequence ID" value="TQR83639.1"/>
    <property type="molecule type" value="Genomic_DNA"/>
</dbReference>
<dbReference type="SUPFAM" id="SSF140736">
    <property type="entry name" value="Rv1873-like"/>
    <property type="match status" value="1"/>
</dbReference>
<dbReference type="RefSeq" id="WP_142554842.1">
    <property type="nucleotide sequence ID" value="NZ_VIFX01000041.1"/>
</dbReference>
<comment type="caution">
    <text evidence="1">The sequence shown here is derived from an EMBL/GenBank/DDBJ whole genome shotgun (WGS) entry which is preliminary data.</text>
</comment>
<dbReference type="InterPro" id="IPR014937">
    <property type="entry name" value="DUF1810"/>
</dbReference>
<dbReference type="Proteomes" id="UP000315759">
    <property type="component" value="Unassembled WGS sequence"/>
</dbReference>